<evidence type="ECO:0000259" key="1">
    <source>
        <dbReference type="Pfam" id="PF13358"/>
    </source>
</evidence>
<proteinExistence type="predicted"/>
<dbReference type="Proteomes" id="UP000299102">
    <property type="component" value="Unassembled WGS sequence"/>
</dbReference>
<keyword evidence="2" id="KW-0808">Transferase</keyword>
<dbReference type="EMBL" id="BGZK01000405">
    <property type="protein sequence ID" value="GBP41752.1"/>
    <property type="molecule type" value="Genomic_DNA"/>
</dbReference>
<reference evidence="2 3" key="1">
    <citation type="journal article" date="2019" name="Commun. Biol.">
        <title>The bagworm genome reveals a unique fibroin gene that provides high tensile strength.</title>
        <authorList>
            <person name="Kono N."/>
            <person name="Nakamura H."/>
            <person name="Ohtoshi R."/>
            <person name="Tomita M."/>
            <person name="Numata K."/>
            <person name="Arakawa K."/>
        </authorList>
    </citation>
    <scope>NUCLEOTIDE SEQUENCE [LARGE SCALE GENOMIC DNA]</scope>
</reference>
<dbReference type="InterPro" id="IPR036397">
    <property type="entry name" value="RNaseH_sf"/>
</dbReference>
<dbReference type="STRING" id="151549.A0A4C1VTU0"/>
<name>A0A4C1VTU0_EUMVA</name>
<organism evidence="2 3">
    <name type="scientific">Eumeta variegata</name>
    <name type="common">Bagworm moth</name>
    <name type="synonym">Eumeta japonica</name>
    <dbReference type="NCBI Taxonomy" id="151549"/>
    <lineage>
        <taxon>Eukaryota</taxon>
        <taxon>Metazoa</taxon>
        <taxon>Ecdysozoa</taxon>
        <taxon>Arthropoda</taxon>
        <taxon>Hexapoda</taxon>
        <taxon>Insecta</taxon>
        <taxon>Pterygota</taxon>
        <taxon>Neoptera</taxon>
        <taxon>Endopterygota</taxon>
        <taxon>Lepidoptera</taxon>
        <taxon>Glossata</taxon>
        <taxon>Ditrysia</taxon>
        <taxon>Tineoidea</taxon>
        <taxon>Psychidae</taxon>
        <taxon>Oiketicinae</taxon>
        <taxon>Eumeta</taxon>
    </lineage>
</organism>
<comment type="caution">
    <text evidence="2">The sequence shown here is derived from an EMBL/GenBank/DDBJ whole genome shotgun (WGS) entry which is preliminary data.</text>
</comment>
<evidence type="ECO:0000313" key="3">
    <source>
        <dbReference type="Proteomes" id="UP000299102"/>
    </source>
</evidence>
<dbReference type="InterPro" id="IPR038717">
    <property type="entry name" value="Tc1-like_DDE_dom"/>
</dbReference>
<accession>A0A4C1VTU0</accession>
<dbReference type="GO" id="GO:0008168">
    <property type="term" value="F:methyltransferase activity"/>
    <property type="evidence" value="ECO:0007669"/>
    <property type="project" value="UniProtKB-KW"/>
</dbReference>
<feature type="domain" description="Tc1-like transposase DDE" evidence="1">
    <location>
        <begin position="149"/>
        <end position="236"/>
    </location>
</feature>
<dbReference type="PANTHER" id="PTHR46060">
    <property type="entry name" value="MARINER MOS1 TRANSPOSASE-LIKE PROTEIN"/>
    <property type="match status" value="1"/>
</dbReference>
<dbReference type="Gene3D" id="3.30.420.10">
    <property type="entry name" value="Ribonuclease H-like superfamily/Ribonuclease H"/>
    <property type="match status" value="1"/>
</dbReference>
<gene>
    <name evidence="2" type="primary">SETMAR</name>
    <name evidence="2" type="ORF">EVAR_33743_1</name>
</gene>
<keyword evidence="2" id="KW-0489">Methyltransferase</keyword>
<protein>
    <submittedName>
        <fullName evidence="2">Histone-lysine N-methyltransferase SETMAR</fullName>
    </submittedName>
</protein>
<keyword evidence="3" id="KW-1185">Reference proteome</keyword>
<dbReference type="PANTHER" id="PTHR46060:SF1">
    <property type="entry name" value="MARINER MOS1 TRANSPOSASE-LIKE PROTEIN"/>
    <property type="match status" value="1"/>
</dbReference>
<dbReference type="Pfam" id="PF13358">
    <property type="entry name" value="DDE_3"/>
    <property type="match status" value="1"/>
</dbReference>
<dbReference type="GO" id="GO:0003676">
    <property type="term" value="F:nucleic acid binding"/>
    <property type="evidence" value="ECO:0007669"/>
    <property type="project" value="InterPro"/>
</dbReference>
<dbReference type="InterPro" id="IPR052709">
    <property type="entry name" value="Transposase-MT_Hybrid"/>
</dbReference>
<evidence type="ECO:0000313" key="2">
    <source>
        <dbReference type="EMBL" id="GBP41752.1"/>
    </source>
</evidence>
<dbReference type="GO" id="GO:0032259">
    <property type="term" value="P:methylation"/>
    <property type="evidence" value="ECO:0007669"/>
    <property type="project" value="UniProtKB-KW"/>
</dbReference>
<dbReference type="AlphaFoldDB" id="A0A4C1VTU0"/>
<sequence>MIFYDIQLRANSKTNQLTSIFGDEAPSKTTVCEFNSGRSILTDEFKESRPKSVVVPQSICDEDAVRELTMQDRHVTYREIKASLSINDESWISVYDPQTKQQLTVWVFQDEPIPTKGIRAKVTLKQMVACFFGINEPVVAVPLENRKTINSEWYTTISVPEVFEEIRKNNRQRRIILYHDNVRCHTSAETTRFLEGQKINLTGHPPYSSDLAPNDFYLFPCVKNKLRGERFSSREEAVDAFKMHVLEIPQSEWKKCYKNWSQRMQMCINHHGEYFEKE</sequence>
<dbReference type="OrthoDB" id="10017160at2759"/>